<accession>A0A401R9R0</accession>
<dbReference type="EMBL" id="BHXC01000007">
    <property type="protein sequence ID" value="GCB94338.1"/>
    <property type="molecule type" value="Genomic_DNA"/>
</dbReference>
<dbReference type="GO" id="GO:0003677">
    <property type="term" value="F:DNA binding"/>
    <property type="evidence" value="ECO:0007669"/>
    <property type="project" value="UniProtKB-UniRule"/>
</dbReference>
<gene>
    <name evidence="4" type="ORF">SALB_07137</name>
</gene>
<dbReference type="InterPro" id="IPR041583">
    <property type="entry name" value="TetR_C_31"/>
</dbReference>
<evidence type="ECO:0000259" key="3">
    <source>
        <dbReference type="PROSITE" id="PS50977"/>
    </source>
</evidence>
<name>A0A401R9R0_STRNR</name>
<keyword evidence="1 2" id="KW-0238">DNA-binding</keyword>
<evidence type="ECO:0000313" key="4">
    <source>
        <dbReference type="EMBL" id="GCB94338.1"/>
    </source>
</evidence>
<proteinExistence type="predicted"/>
<dbReference type="AlphaFoldDB" id="A0A401R9R0"/>
<sequence>MGGTVARRREQVLDAAVEVLGTEGARRLTHTTVDRAARVPAGTTSNHFRTRTALVEGIAEHLLTLERQHWAALLGEPAPTGPGEVAAALAAFARHAAGPGRSRTAARLALALESAARPELRTRLGRGRQALLERSTEWVRRLGSATPERHGRILVDHLDGVVLRQLSLPDGSFDPLEEMRTLVGGLLGAPAGHPAH</sequence>
<evidence type="ECO:0000256" key="1">
    <source>
        <dbReference type="ARBA" id="ARBA00023125"/>
    </source>
</evidence>
<evidence type="ECO:0000256" key="2">
    <source>
        <dbReference type="PROSITE-ProRule" id="PRU00335"/>
    </source>
</evidence>
<dbReference type="InterPro" id="IPR001647">
    <property type="entry name" value="HTH_TetR"/>
</dbReference>
<organism evidence="4 5">
    <name type="scientific">Streptomyces noursei</name>
    <name type="common">Streptomyces albulus</name>
    <dbReference type="NCBI Taxonomy" id="1971"/>
    <lineage>
        <taxon>Bacteria</taxon>
        <taxon>Bacillati</taxon>
        <taxon>Actinomycetota</taxon>
        <taxon>Actinomycetes</taxon>
        <taxon>Kitasatosporales</taxon>
        <taxon>Streptomycetaceae</taxon>
        <taxon>Streptomyces</taxon>
    </lineage>
</organism>
<dbReference type="Proteomes" id="UP000288351">
    <property type="component" value="Unassembled WGS sequence"/>
</dbReference>
<dbReference type="Gene3D" id="1.10.357.10">
    <property type="entry name" value="Tetracycline Repressor, domain 2"/>
    <property type="match status" value="1"/>
</dbReference>
<reference evidence="4 5" key="1">
    <citation type="journal article" date="2019" name="Microbiol. Resour. Announc.">
        <title>Draft Genome Sequence of the Most Traditional epsilon-Poly-l-Lysine Producer, Streptomyces albulus NBRC14147.</title>
        <authorList>
            <person name="Yamanaka K."/>
            <person name="Hamano Y."/>
        </authorList>
    </citation>
    <scope>NUCLEOTIDE SEQUENCE [LARGE SCALE GENOMIC DNA]</scope>
    <source>
        <strain evidence="4 5">NBRC 14147</strain>
    </source>
</reference>
<evidence type="ECO:0000313" key="5">
    <source>
        <dbReference type="Proteomes" id="UP000288351"/>
    </source>
</evidence>
<comment type="caution">
    <text evidence="4">The sequence shown here is derived from an EMBL/GenBank/DDBJ whole genome shotgun (WGS) entry which is preliminary data.</text>
</comment>
<feature type="domain" description="HTH tetR-type" evidence="3">
    <location>
        <begin position="6"/>
        <end position="66"/>
    </location>
</feature>
<protein>
    <submittedName>
        <fullName evidence="4">Putative transcriptional regulator, TetR</fullName>
    </submittedName>
</protein>
<feature type="DNA-binding region" description="H-T-H motif" evidence="2">
    <location>
        <begin position="29"/>
        <end position="48"/>
    </location>
</feature>
<dbReference type="Pfam" id="PF17940">
    <property type="entry name" value="TetR_C_31"/>
    <property type="match status" value="1"/>
</dbReference>
<dbReference type="PROSITE" id="PS50977">
    <property type="entry name" value="HTH_TETR_2"/>
    <property type="match status" value="1"/>
</dbReference>
<dbReference type="InterPro" id="IPR009057">
    <property type="entry name" value="Homeodomain-like_sf"/>
</dbReference>
<dbReference type="SUPFAM" id="SSF46689">
    <property type="entry name" value="Homeodomain-like"/>
    <property type="match status" value="1"/>
</dbReference>